<keyword evidence="1" id="KW-0808">Transferase</keyword>
<dbReference type="EMBL" id="CP019343">
    <property type="protein sequence ID" value="ARN72964.1"/>
    <property type="molecule type" value="Genomic_DNA"/>
</dbReference>
<dbReference type="Gene3D" id="3.40.50.150">
    <property type="entry name" value="Vaccinia Virus protein VP39"/>
    <property type="match status" value="1"/>
</dbReference>
<dbReference type="Proteomes" id="UP000193450">
    <property type="component" value="Chromosome"/>
</dbReference>
<dbReference type="RefSeq" id="WP_085757058.1">
    <property type="nucleotide sequence ID" value="NZ_CP019343.1"/>
</dbReference>
<gene>
    <name evidence="1" type="ORF">BST96_01885</name>
</gene>
<proteinExistence type="predicted"/>
<dbReference type="KEGG" id="osg:BST96_01885"/>
<dbReference type="CDD" id="cd02440">
    <property type="entry name" value="AdoMet_MTases"/>
    <property type="match status" value="1"/>
</dbReference>
<evidence type="ECO:0000313" key="1">
    <source>
        <dbReference type="EMBL" id="ARN72964.1"/>
    </source>
</evidence>
<name>A0A1X9N738_9GAMM</name>
<keyword evidence="2" id="KW-1185">Reference proteome</keyword>
<dbReference type="GO" id="GO:0032259">
    <property type="term" value="P:methylation"/>
    <property type="evidence" value="ECO:0007669"/>
    <property type="project" value="UniProtKB-KW"/>
</dbReference>
<protein>
    <submittedName>
        <fullName evidence="1">Methyltransferase</fullName>
    </submittedName>
</protein>
<sequence>MTMQKNIRSAFGVNILTSQHKDIRRIKREEENPSIHGNKFWGSSYLIMDYLQENPPEQGCKVLELGCGWGLAGIYCAKQLGAEVTAVDADDAVFPYLHLHAEHNGVAVTTQQQYFEKITAKQLAEYDLIIAADICFWDELADTVYKLVKRACKAGAGKIIIADPERPPFFTMAERCMDEFYGELQHRQVNEPRRATGAMLVIENA</sequence>
<dbReference type="InterPro" id="IPR019410">
    <property type="entry name" value="Methyltransf_16"/>
</dbReference>
<evidence type="ECO:0000313" key="2">
    <source>
        <dbReference type="Proteomes" id="UP000193450"/>
    </source>
</evidence>
<accession>A0A1X9N738</accession>
<dbReference type="PANTHER" id="PTHR14614">
    <property type="entry name" value="HEPATOCELLULAR CARCINOMA-ASSOCIATED ANTIGEN"/>
    <property type="match status" value="1"/>
</dbReference>
<reference evidence="1 2" key="1">
    <citation type="submission" date="2016-11" db="EMBL/GenBank/DDBJ databases">
        <title>Trade-off between light-utilization and light-protection in marine flavobacteria.</title>
        <authorList>
            <person name="Kumagai Y."/>
        </authorList>
    </citation>
    <scope>NUCLEOTIDE SEQUENCE [LARGE SCALE GENOMIC DNA]</scope>
    <source>
        <strain evidence="1 2">NBRC 107125</strain>
    </source>
</reference>
<dbReference type="GO" id="GO:0008168">
    <property type="term" value="F:methyltransferase activity"/>
    <property type="evidence" value="ECO:0007669"/>
    <property type="project" value="UniProtKB-KW"/>
</dbReference>
<dbReference type="OrthoDB" id="264333at2"/>
<dbReference type="STRING" id="716816.BST96_01885"/>
<dbReference type="PANTHER" id="PTHR14614:SF132">
    <property type="entry name" value="PROTEIN-LYSINE METHYLTRANSFERASE C42C1.13"/>
    <property type="match status" value="1"/>
</dbReference>
<dbReference type="AlphaFoldDB" id="A0A1X9N738"/>
<organism evidence="1 2">
    <name type="scientific">Oceanicoccus sagamiensis</name>
    <dbReference type="NCBI Taxonomy" id="716816"/>
    <lineage>
        <taxon>Bacteria</taxon>
        <taxon>Pseudomonadati</taxon>
        <taxon>Pseudomonadota</taxon>
        <taxon>Gammaproteobacteria</taxon>
        <taxon>Cellvibrionales</taxon>
        <taxon>Spongiibacteraceae</taxon>
        <taxon>Oceanicoccus</taxon>
    </lineage>
</organism>
<dbReference type="SUPFAM" id="SSF53335">
    <property type="entry name" value="S-adenosyl-L-methionine-dependent methyltransferases"/>
    <property type="match status" value="1"/>
</dbReference>
<dbReference type="InterPro" id="IPR029063">
    <property type="entry name" value="SAM-dependent_MTases_sf"/>
</dbReference>
<dbReference type="Pfam" id="PF10294">
    <property type="entry name" value="Methyltransf_16"/>
    <property type="match status" value="1"/>
</dbReference>
<keyword evidence="1" id="KW-0489">Methyltransferase</keyword>